<name>A0A9D3PSD8_MEGAT</name>
<feature type="compositionally biased region" description="Low complexity" evidence="1">
    <location>
        <begin position="116"/>
        <end position="142"/>
    </location>
</feature>
<feature type="compositionally biased region" description="Polar residues" evidence="1">
    <location>
        <begin position="83"/>
        <end position="94"/>
    </location>
</feature>
<evidence type="ECO:0000313" key="2">
    <source>
        <dbReference type="EMBL" id="KAG7464591.1"/>
    </source>
</evidence>
<proteinExistence type="predicted"/>
<accession>A0A9D3PSD8</accession>
<evidence type="ECO:0000256" key="1">
    <source>
        <dbReference type="SAM" id="MobiDB-lite"/>
    </source>
</evidence>
<comment type="caution">
    <text evidence="2">The sequence shown here is derived from an EMBL/GenBank/DDBJ whole genome shotgun (WGS) entry which is preliminary data.</text>
</comment>
<dbReference type="Proteomes" id="UP001046870">
    <property type="component" value="Chromosome 14"/>
</dbReference>
<dbReference type="AlphaFoldDB" id="A0A9D3PSD8"/>
<sequence>MESNKTPPARLPEVLIIPMNTHLPSPQEKTPPKTPPAGLPVSPSASPKPPASPSQNSVSPSRALPKTQKPLSLASPQLLAELAQSQARRSPQESSPERPVSPAASPTSPTSPPATPVTSPVTLSPTQDRGLSLSSPELLLELKQPRPLRHVKPHSSLTTIFSGRGRAARGPVHGSDSAGQLGPHLPPNTRANERREEAGTGQVANGTQR</sequence>
<dbReference type="EMBL" id="JAFDVH010000014">
    <property type="protein sequence ID" value="KAG7464591.1"/>
    <property type="molecule type" value="Genomic_DNA"/>
</dbReference>
<dbReference type="OrthoDB" id="8962595at2759"/>
<feature type="region of interest" description="Disordered" evidence="1">
    <location>
        <begin position="1"/>
        <end position="209"/>
    </location>
</feature>
<keyword evidence="3" id="KW-1185">Reference proteome</keyword>
<protein>
    <submittedName>
        <fullName evidence="2">Uncharacterized protein</fullName>
    </submittedName>
</protein>
<evidence type="ECO:0000313" key="3">
    <source>
        <dbReference type="Proteomes" id="UP001046870"/>
    </source>
</evidence>
<reference evidence="2" key="1">
    <citation type="submission" date="2021-01" db="EMBL/GenBank/DDBJ databases">
        <authorList>
            <person name="Zahm M."/>
            <person name="Roques C."/>
            <person name="Cabau C."/>
            <person name="Klopp C."/>
            <person name="Donnadieu C."/>
            <person name="Jouanno E."/>
            <person name="Lampietro C."/>
            <person name="Louis A."/>
            <person name="Herpin A."/>
            <person name="Echchiki A."/>
            <person name="Berthelot C."/>
            <person name="Parey E."/>
            <person name="Roest-Crollius H."/>
            <person name="Braasch I."/>
            <person name="Postlethwait J."/>
            <person name="Bobe J."/>
            <person name="Montfort J."/>
            <person name="Bouchez O."/>
            <person name="Begum T."/>
            <person name="Mejri S."/>
            <person name="Adams A."/>
            <person name="Chen W.-J."/>
            <person name="Guiguen Y."/>
        </authorList>
    </citation>
    <scope>NUCLEOTIDE SEQUENCE</scope>
    <source>
        <strain evidence="2">YG-15Mar2019-1</strain>
        <tissue evidence="2">Brain</tissue>
    </source>
</reference>
<gene>
    <name evidence="2" type="ORF">MATL_G00167190</name>
</gene>
<organism evidence="2 3">
    <name type="scientific">Megalops atlanticus</name>
    <name type="common">Tarpon</name>
    <name type="synonym">Clupea gigantea</name>
    <dbReference type="NCBI Taxonomy" id="7932"/>
    <lineage>
        <taxon>Eukaryota</taxon>
        <taxon>Metazoa</taxon>
        <taxon>Chordata</taxon>
        <taxon>Craniata</taxon>
        <taxon>Vertebrata</taxon>
        <taxon>Euteleostomi</taxon>
        <taxon>Actinopterygii</taxon>
        <taxon>Neopterygii</taxon>
        <taxon>Teleostei</taxon>
        <taxon>Elopiformes</taxon>
        <taxon>Megalopidae</taxon>
        <taxon>Megalops</taxon>
    </lineage>
</organism>